<evidence type="ECO:0000256" key="3">
    <source>
        <dbReference type="ARBA" id="ARBA00022448"/>
    </source>
</evidence>
<dbReference type="Pfam" id="PF01544">
    <property type="entry name" value="CorA"/>
    <property type="match status" value="1"/>
</dbReference>
<dbReference type="InterPro" id="IPR045863">
    <property type="entry name" value="CorA_TM1_TM2"/>
</dbReference>
<dbReference type="GO" id="GO:0050897">
    <property type="term" value="F:cobalt ion binding"/>
    <property type="evidence" value="ECO:0007669"/>
    <property type="project" value="TreeGrafter"/>
</dbReference>
<evidence type="ECO:0000256" key="11">
    <source>
        <dbReference type="SAM" id="Coils"/>
    </source>
</evidence>
<dbReference type="AlphaFoldDB" id="A0A0F6TQA6"/>
<dbReference type="SUPFAM" id="SSF143865">
    <property type="entry name" value="CorA soluble domain-like"/>
    <property type="match status" value="1"/>
</dbReference>
<reference evidence="13 14" key="1">
    <citation type="submission" date="2015-02" db="EMBL/GenBank/DDBJ databases">
        <title>Complete genome sequence of Kangiella geojedonensis strain YCS-5T.</title>
        <authorList>
            <person name="Kim K.M."/>
        </authorList>
    </citation>
    <scope>NUCLEOTIDE SEQUENCE [LARGE SCALE GENOMIC DNA]</scope>
    <source>
        <strain evidence="13 14">YCS-5</strain>
    </source>
</reference>
<feature type="transmembrane region" description="Helical" evidence="12">
    <location>
        <begin position="285"/>
        <end position="305"/>
    </location>
</feature>
<evidence type="ECO:0000256" key="6">
    <source>
        <dbReference type="ARBA" id="ARBA00022692"/>
    </source>
</evidence>
<dbReference type="PANTHER" id="PTHR46494">
    <property type="entry name" value="CORA FAMILY METAL ION TRANSPORTER (EUROFUNG)"/>
    <property type="match status" value="1"/>
</dbReference>
<evidence type="ECO:0000256" key="5">
    <source>
        <dbReference type="ARBA" id="ARBA00022519"/>
    </source>
</evidence>
<keyword evidence="10 12" id="KW-0472">Membrane</keyword>
<evidence type="ECO:0000256" key="1">
    <source>
        <dbReference type="ARBA" id="ARBA00004651"/>
    </source>
</evidence>
<dbReference type="PANTHER" id="PTHR46494:SF3">
    <property type="entry name" value="ZINC TRANSPORT PROTEIN ZNTB"/>
    <property type="match status" value="1"/>
</dbReference>
<evidence type="ECO:0000256" key="2">
    <source>
        <dbReference type="ARBA" id="ARBA00009765"/>
    </source>
</evidence>
<dbReference type="PATRIC" id="fig|914150.5.peg.1084"/>
<evidence type="ECO:0000256" key="10">
    <source>
        <dbReference type="ARBA" id="ARBA00023136"/>
    </source>
</evidence>
<organism evidence="13 14">
    <name type="scientific">Kangiella geojedonensis</name>
    <dbReference type="NCBI Taxonomy" id="914150"/>
    <lineage>
        <taxon>Bacteria</taxon>
        <taxon>Pseudomonadati</taxon>
        <taxon>Pseudomonadota</taxon>
        <taxon>Gammaproteobacteria</taxon>
        <taxon>Kangiellales</taxon>
        <taxon>Kangiellaceae</taxon>
        <taxon>Kangiella</taxon>
    </lineage>
</organism>
<dbReference type="SUPFAM" id="SSF144083">
    <property type="entry name" value="Magnesium transport protein CorA, transmembrane region"/>
    <property type="match status" value="1"/>
</dbReference>
<accession>A0A0F6TQA6</accession>
<evidence type="ECO:0000313" key="13">
    <source>
        <dbReference type="EMBL" id="AKE52029.1"/>
    </source>
</evidence>
<keyword evidence="11" id="KW-0175">Coiled coil</keyword>
<dbReference type="HOGENOM" id="CLU_007127_2_0_6"/>
<dbReference type="GO" id="GO:0015087">
    <property type="term" value="F:cobalt ion transmembrane transporter activity"/>
    <property type="evidence" value="ECO:0007669"/>
    <property type="project" value="TreeGrafter"/>
</dbReference>
<evidence type="ECO:0000256" key="4">
    <source>
        <dbReference type="ARBA" id="ARBA00022475"/>
    </source>
</evidence>
<dbReference type="GO" id="GO:0000287">
    <property type="term" value="F:magnesium ion binding"/>
    <property type="evidence" value="ECO:0007669"/>
    <property type="project" value="TreeGrafter"/>
</dbReference>
<evidence type="ECO:0000256" key="12">
    <source>
        <dbReference type="SAM" id="Phobius"/>
    </source>
</evidence>
<keyword evidence="9" id="KW-0406">Ion transport</keyword>
<dbReference type="Gene3D" id="3.30.460.20">
    <property type="entry name" value="CorA soluble domain-like"/>
    <property type="match status" value="1"/>
</dbReference>
<dbReference type="EMBL" id="CP010975">
    <property type="protein sequence ID" value="AKE52029.1"/>
    <property type="molecule type" value="Genomic_DNA"/>
</dbReference>
<keyword evidence="14" id="KW-1185">Reference proteome</keyword>
<dbReference type="Gene3D" id="1.20.58.340">
    <property type="entry name" value="Magnesium transport protein CorA, transmembrane region"/>
    <property type="match status" value="2"/>
</dbReference>
<keyword evidence="8 12" id="KW-1133">Transmembrane helix</keyword>
<evidence type="ECO:0000256" key="8">
    <source>
        <dbReference type="ARBA" id="ARBA00022989"/>
    </source>
</evidence>
<dbReference type="RefSeq" id="WP_046561148.1">
    <property type="nucleotide sequence ID" value="NZ_CP010975.1"/>
</dbReference>
<feature type="transmembrane region" description="Helical" evidence="12">
    <location>
        <begin position="251"/>
        <end position="273"/>
    </location>
</feature>
<dbReference type="OrthoDB" id="9803484at2"/>
<keyword evidence="3" id="KW-0813">Transport</keyword>
<gene>
    <name evidence="13" type="ORF">TQ33_1068</name>
</gene>
<evidence type="ECO:0000256" key="7">
    <source>
        <dbReference type="ARBA" id="ARBA00022833"/>
    </source>
</evidence>
<name>A0A0F6TQA6_9GAMM</name>
<dbReference type="STRING" id="914150.TQ33_1068"/>
<dbReference type="KEGG" id="kge:TQ33_1068"/>
<comment type="subcellular location">
    <subcellularLocation>
        <location evidence="1">Cell membrane</location>
        <topology evidence="1">Multi-pass membrane protein</topology>
    </subcellularLocation>
</comment>
<dbReference type="InterPro" id="IPR045861">
    <property type="entry name" value="CorA_cytoplasmic_dom"/>
</dbReference>
<dbReference type="Proteomes" id="UP000034071">
    <property type="component" value="Chromosome"/>
</dbReference>
<evidence type="ECO:0000256" key="9">
    <source>
        <dbReference type="ARBA" id="ARBA00023065"/>
    </source>
</evidence>
<evidence type="ECO:0000313" key="14">
    <source>
        <dbReference type="Proteomes" id="UP000034071"/>
    </source>
</evidence>
<keyword evidence="6 12" id="KW-0812">Transmembrane</keyword>
<sequence>MEHYDISNKGGLITETDDAPRAYRWYRMNYSSDEDCQWLDENPLLNNLFKEQLLKAETRPVFYQDEESLLICLRGVNLNKNADPEDMISIRLWANNNTVITSCNRSSLSLQDIFKNLENDIGPKTPGEFLAVLIERLAIRIEDFFEQFEEQLDAQEDSIETADSRGLGTELGNLRRQAATVRRYLTPQKDALDKLSRAASPLLTEDLLEEMRDDRDKIARLLEDLELSRERSMALQEQLLAKIGYEQNNRLYVLAIISAIFLPLTFLSGLLGMNVAGLPGTQDSNAFWFVSGLCLLIAIGLMVWFKFKKWY</sequence>
<keyword evidence="7" id="KW-0862">Zinc</keyword>
<protein>
    <submittedName>
        <fullName evidence="13">Mg2 transporter protein CorA family protein</fullName>
    </submittedName>
</protein>
<keyword evidence="4" id="KW-1003">Cell membrane</keyword>
<proteinExistence type="inferred from homology"/>
<dbReference type="CDD" id="cd12833">
    <property type="entry name" value="ZntB-like_1"/>
    <property type="match status" value="1"/>
</dbReference>
<dbReference type="InterPro" id="IPR002523">
    <property type="entry name" value="MgTranspt_CorA/ZnTranspt_ZntB"/>
</dbReference>
<keyword evidence="5" id="KW-0997">Cell inner membrane</keyword>
<feature type="coiled-coil region" evidence="11">
    <location>
        <begin position="204"/>
        <end position="238"/>
    </location>
</feature>
<comment type="similarity">
    <text evidence="2">Belongs to the CorA metal ion transporter (MIT) (TC 1.A.35) family.</text>
</comment>
<dbReference type="GO" id="GO:0015095">
    <property type="term" value="F:magnesium ion transmembrane transporter activity"/>
    <property type="evidence" value="ECO:0007669"/>
    <property type="project" value="TreeGrafter"/>
</dbReference>
<dbReference type="GO" id="GO:0005886">
    <property type="term" value="C:plasma membrane"/>
    <property type="evidence" value="ECO:0007669"/>
    <property type="project" value="UniProtKB-SubCell"/>
</dbReference>